<dbReference type="EMBL" id="JADFTS010000008">
    <property type="protein sequence ID" value="KAF9595147.1"/>
    <property type="molecule type" value="Genomic_DNA"/>
</dbReference>
<protein>
    <recommendedName>
        <fullName evidence="1">Neprosin PEP catalytic domain-containing protein</fullName>
    </recommendedName>
</protein>
<organism evidence="2 3">
    <name type="scientific">Coptis chinensis</name>
    <dbReference type="NCBI Taxonomy" id="261450"/>
    <lineage>
        <taxon>Eukaryota</taxon>
        <taxon>Viridiplantae</taxon>
        <taxon>Streptophyta</taxon>
        <taxon>Embryophyta</taxon>
        <taxon>Tracheophyta</taxon>
        <taxon>Spermatophyta</taxon>
        <taxon>Magnoliopsida</taxon>
        <taxon>Ranunculales</taxon>
        <taxon>Ranunculaceae</taxon>
        <taxon>Coptidoideae</taxon>
        <taxon>Coptis</taxon>
    </lineage>
</organism>
<name>A0A835LJV1_9MAGN</name>
<dbReference type="InterPro" id="IPR004314">
    <property type="entry name" value="Neprosin"/>
</dbReference>
<sequence>MRPTTFLQGVTPQEDSSSILESSKIEELPRGGCPSETVPIRRITKEDLIRTKLSSNIHPFTQETPSSHVNPKLYGDNKTRLFTRWTADNYQTTGCYNTLCPGFVQISNYFSVDSILDTVSIYNGIQRQLKFSVFQDQFTGNWMFFIGHQNHFMGYWPRSIFQNLGYYANSIEWGGATHSLVGEENMPQMGSGHFPEEGYRKACFFHRVHLIPTIGDDFINPSETDLAMISNKPNCYRVLGKDLIWSSEYAFYFGGPGGTCGS</sequence>
<evidence type="ECO:0000259" key="1">
    <source>
        <dbReference type="PROSITE" id="PS52045"/>
    </source>
</evidence>
<comment type="caution">
    <text evidence="2">The sequence shown here is derived from an EMBL/GenBank/DDBJ whole genome shotgun (WGS) entry which is preliminary data.</text>
</comment>
<dbReference type="Proteomes" id="UP000631114">
    <property type="component" value="Unassembled WGS sequence"/>
</dbReference>
<evidence type="ECO:0000313" key="3">
    <source>
        <dbReference type="Proteomes" id="UP000631114"/>
    </source>
</evidence>
<dbReference type="PANTHER" id="PTHR31589">
    <property type="entry name" value="PROTEIN, PUTATIVE (DUF239)-RELATED-RELATED"/>
    <property type="match status" value="1"/>
</dbReference>
<dbReference type="Gene3D" id="3.90.1320.10">
    <property type="entry name" value="Outer-capsid protein sigma 3, large lobe"/>
    <property type="match status" value="1"/>
</dbReference>
<dbReference type="PANTHER" id="PTHR31589:SF223">
    <property type="entry name" value="PROTEIN, PUTATIVE (DUF239)-RELATED"/>
    <property type="match status" value="1"/>
</dbReference>
<reference evidence="2 3" key="1">
    <citation type="submission" date="2020-10" db="EMBL/GenBank/DDBJ databases">
        <title>The Coptis chinensis genome and diversification of protoberbering-type alkaloids.</title>
        <authorList>
            <person name="Wang B."/>
            <person name="Shu S."/>
            <person name="Song C."/>
            <person name="Liu Y."/>
        </authorList>
    </citation>
    <scope>NUCLEOTIDE SEQUENCE [LARGE SCALE GENOMIC DNA]</scope>
    <source>
        <strain evidence="2">HL-2020</strain>
        <tissue evidence="2">Leaf</tissue>
    </source>
</reference>
<feature type="domain" description="Neprosin PEP catalytic" evidence="1">
    <location>
        <begin position="1"/>
        <end position="261"/>
    </location>
</feature>
<dbReference type="PROSITE" id="PS52045">
    <property type="entry name" value="NEPROSIN_PEP_CD"/>
    <property type="match status" value="1"/>
</dbReference>
<proteinExistence type="predicted"/>
<keyword evidence="3" id="KW-1185">Reference proteome</keyword>
<evidence type="ECO:0000313" key="2">
    <source>
        <dbReference type="EMBL" id="KAF9595147.1"/>
    </source>
</evidence>
<dbReference type="Pfam" id="PF03080">
    <property type="entry name" value="Neprosin"/>
    <property type="match status" value="1"/>
</dbReference>
<accession>A0A835LJV1</accession>
<gene>
    <name evidence="2" type="ORF">IFM89_037434</name>
</gene>
<dbReference type="OrthoDB" id="1858978at2759"/>
<dbReference type="AlphaFoldDB" id="A0A835LJV1"/>
<dbReference type="InterPro" id="IPR053168">
    <property type="entry name" value="Glutamic_endopeptidase"/>
</dbReference>